<keyword evidence="2" id="KW-0732">Signal</keyword>
<sequence>MNTFTGCRTLFYKRALLLLAASGMAFAAAAQHQHQETANPSAISAQQLRQLLAGPAGAPGSATSVFASNDSSRATSPRYEQPADGPGRATDAGTPAPAATPATAGRNALRVDLANMVFENAVNYDLFTPKPWALPVLLSYERQLGKRTSAGLEVLLNGGNSEQRRGGGGLQLRYYAVPSRRVSALAGFYVAPTVSYRKIGFQDERILAGKPYATVRAAGAGVYGGWQAGTRPNAHGRRLILDVAVGAMHWVPTSTTFNGEAAVPNTYDYRWTRTRTALDARIGLGVQF</sequence>
<evidence type="ECO:0000256" key="2">
    <source>
        <dbReference type="SAM" id="SignalP"/>
    </source>
</evidence>
<name>A0ABY7PMZ0_9BACT</name>
<feature type="region of interest" description="Disordered" evidence="1">
    <location>
        <begin position="54"/>
        <end position="102"/>
    </location>
</feature>
<protein>
    <recommendedName>
        <fullName evidence="5">Outer membrane protein beta-barrel domain-containing protein</fullName>
    </recommendedName>
</protein>
<evidence type="ECO:0000313" key="4">
    <source>
        <dbReference type="Proteomes" id="UP001211872"/>
    </source>
</evidence>
<feature type="compositionally biased region" description="Polar residues" evidence="1">
    <location>
        <begin position="61"/>
        <end position="75"/>
    </location>
</feature>
<dbReference type="EMBL" id="CP115396">
    <property type="protein sequence ID" value="WBO84327.1"/>
    <property type="molecule type" value="Genomic_DNA"/>
</dbReference>
<gene>
    <name evidence="3" type="ORF">O9Z63_18390</name>
</gene>
<proteinExistence type="predicted"/>
<dbReference type="Proteomes" id="UP001211872">
    <property type="component" value="Chromosome"/>
</dbReference>
<feature type="chain" id="PRO_5046919727" description="Outer membrane protein beta-barrel domain-containing protein" evidence="2">
    <location>
        <begin position="28"/>
        <end position="288"/>
    </location>
</feature>
<keyword evidence="4" id="KW-1185">Reference proteome</keyword>
<organism evidence="3 4">
    <name type="scientific">Hymenobacter yonginensis</name>
    <dbReference type="NCBI Taxonomy" id="748197"/>
    <lineage>
        <taxon>Bacteria</taxon>
        <taxon>Pseudomonadati</taxon>
        <taxon>Bacteroidota</taxon>
        <taxon>Cytophagia</taxon>
        <taxon>Cytophagales</taxon>
        <taxon>Hymenobacteraceae</taxon>
        <taxon>Hymenobacter</taxon>
    </lineage>
</organism>
<evidence type="ECO:0008006" key="5">
    <source>
        <dbReference type="Google" id="ProtNLM"/>
    </source>
</evidence>
<dbReference type="RefSeq" id="WP_270126843.1">
    <property type="nucleotide sequence ID" value="NZ_CP115396.1"/>
</dbReference>
<evidence type="ECO:0000313" key="3">
    <source>
        <dbReference type="EMBL" id="WBO84327.1"/>
    </source>
</evidence>
<accession>A0ABY7PMZ0</accession>
<evidence type="ECO:0000256" key="1">
    <source>
        <dbReference type="SAM" id="MobiDB-lite"/>
    </source>
</evidence>
<feature type="compositionally biased region" description="Low complexity" evidence="1">
    <location>
        <begin position="85"/>
        <end position="102"/>
    </location>
</feature>
<reference evidence="3 4" key="1">
    <citation type="journal article" date="2011" name="Int. J. Syst. Evol. Microbiol.">
        <title>Hymenobacter yonginensis sp. nov., isolated from a mesotrophic artificial lake.</title>
        <authorList>
            <person name="Joung Y."/>
            <person name="Cho S.H."/>
            <person name="Kim H."/>
            <person name="Kim S.B."/>
            <person name="Joh K."/>
        </authorList>
    </citation>
    <scope>NUCLEOTIDE SEQUENCE [LARGE SCALE GENOMIC DNA]</scope>
    <source>
        <strain evidence="3 4">KCTC 22745</strain>
    </source>
</reference>
<feature type="signal peptide" evidence="2">
    <location>
        <begin position="1"/>
        <end position="27"/>
    </location>
</feature>